<organism evidence="2 3">
    <name type="scientific">Tigriopus californicus</name>
    <name type="common">Marine copepod</name>
    <dbReference type="NCBI Taxonomy" id="6832"/>
    <lineage>
        <taxon>Eukaryota</taxon>
        <taxon>Metazoa</taxon>
        <taxon>Ecdysozoa</taxon>
        <taxon>Arthropoda</taxon>
        <taxon>Crustacea</taxon>
        <taxon>Multicrustacea</taxon>
        <taxon>Hexanauplia</taxon>
        <taxon>Copepoda</taxon>
        <taxon>Harpacticoida</taxon>
        <taxon>Harpacticidae</taxon>
        <taxon>Tigriopus</taxon>
    </lineage>
</organism>
<dbReference type="Pfam" id="PF23237">
    <property type="entry name" value="HYR_4C"/>
    <property type="match status" value="10"/>
</dbReference>
<feature type="domain" description="HYR-like" evidence="1">
    <location>
        <begin position="658"/>
        <end position="728"/>
    </location>
</feature>
<feature type="domain" description="HYR-like" evidence="1">
    <location>
        <begin position="915"/>
        <end position="982"/>
    </location>
</feature>
<feature type="domain" description="HYR-like" evidence="1">
    <location>
        <begin position="1807"/>
        <end position="1876"/>
    </location>
</feature>
<name>A0A553NMR7_TIGCA</name>
<keyword evidence="3" id="KW-1185">Reference proteome</keyword>
<feature type="domain" description="HYR-like" evidence="1">
    <location>
        <begin position="2046"/>
        <end position="2113"/>
    </location>
</feature>
<accession>A0A553NMR7</accession>
<gene>
    <name evidence="2" type="ORF">TCAL_13779</name>
</gene>
<feature type="domain" description="HYR-like" evidence="1">
    <location>
        <begin position="1187"/>
        <end position="1254"/>
    </location>
</feature>
<evidence type="ECO:0000259" key="1">
    <source>
        <dbReference type="Pfam" id="PF23237"/>
    </source>
</evidence>
<feature type="domain" description="HYR-like" evidence="1">
    <location>
        <begin position="2124"/>
        <end position="2192"/>
    </location>
</feature>
<comment type="caution">
    <text evidence="2">The sequence shown here is derived from an EMBL/GenBank/DDBJ whole genome shotgun (WGS) entry which is preliminary data.</text>
</comment>
<protein>
    <recommendedName>
        <fullName evidence="1">HYR-like domain-containing protein</fullName>
    </recommendedName>
</protein>
<dbReference type="Gene3D" id="2.60.40.10">
    <property type="entry name" value="Immunoglobulins"/>
    <property type="match status" value="5"/>
</dbReference>
<dbReference type="PANTHER" id="PTHR24273:SF32">
    <property type="entry name" value="HYALIN"/>
    <property type="match status" value="1"/>
</dbReference>
<feature type="non-terminal residue" evidence="2">
    <location>
        <position position="1"/>
    </location>
</feature>
<feature type="domain" description="HYR-like" evidence="1">
    <location>
        <begin position="1424"/>
        <end position="1490"/>
    </location>
</feature>
<dbReference type="Proteomes" id="UP000318571">
    <property type="component" value="Unassembled WGS sequence"/>
</dbReference>
<evidence type="ECO:0000313" key="2">
    <source>
        <dbReference type="EMBL" id="TRY66722.1"/>
    </source>
</evidence>
<feature type="domain" description="HYR-like" evidence="1">
    <location>
        <begin position="1660"/>
        <end position="1728"/>
    </location>
</feature>
<proteinExistence type="predicted"/>
<feature type="domain" description="HYR-like" evidence="1">
    <location>
        <begin position="1027"/>
        <end position="1094"/>
    </location>
</feature>
<sequence>DESPVFVNIPGNISINLSQGDQIPAPANVIATDNCDTEPQIEYTESRENDSDCKYVIVRTWEALDKCGNTTRGTQRIQVVDEVDVEIKINGDLDCAVSGVEVSVENIIPGATYTWTASDNGTYDLRRVWTATDESGNTASTEVVIHVVDTQAPTFESTPQDLFIGCNDQLPTDEPIIVDECSGDNIHIDYHQTECDAQAAQPLYYITNGEIEYLAQSQNPVHPTQTVRALKLVGVCNDHPNTSRRWKITNPNNFEVSVISIKENSYIRAENYTIPANQSVYFLTTKFQRTNANDFGISYLDQNNNTVFINAPFSVESDESCDLLAGERCVCVYKRTWEASDECGNKSTKTQYIYQKDDRAPNFTNVPADGCGGHTLIRKWTATDECNNGTFVKQVLRFNETGGAHFSIASSQLNLSCEDAIPPAPNVTATGNNNQALTVNFHEDNTGDNCNRTITRTWSTTSGCGSEESVVQTITIADTEAPVIVFTNPILNGIANGGILTMPCDDLQGLDESTASITDNCDPNPTVTFEDVSLGGNCQTDGYIERFRCTWVTSDRCGNTRQFQIFVEVRDDVAPTFNNVPAAVSISCEESIPTDLPSATDNCTEVSITETQRTVPGPCANSYVLVREFTATDECGNSATTSQEVTVEDHTAPTFSNVPQNISLDCGETAPTDQPVVNDNCDDAVTLTENSNRVDHPNACNNAYTLTRIWTATDNCGNTATVSQVVTIGDTQAPQISFNNPLLNGGSNGQEFEFSCDQAAQIGETDVNVTDNCDSDIDLTFDEQVLANGNCSTDGFQRKVQYTWTATDDCGNAETLSIIVKYVDTNSPEMWDVPPYVTIACNENLPTDQPKVRDDCTATDQISVEETTIREDIDCANHYRIIRLWTATDNCGNTRTGSQIVTFYDNQGATFTGIPANVSISCDDDLPTDLPVANDACTGDLTVSVENFRTNGSCGGNYIITRVFSATDACGNKETASQVITVRDTESPVFTDVPQNITVDATDACGNKETASQVITVRDTESPVFTDVPQNITVECSQGTPTTMPTATDNCDQEVSITENAQRRDGACPDSYELIRIWTATDDCGNTATASQTVSFEDRTAPVFGNIPTSINLSCDASMPQDLPIATDDCDSEVTVTVSENRTDGSCVDSYSVVRVFTATDNCGNTATASQTVTVGDDSPPSFSSVPAATTINCQEIIPTEMPVATDNCSNQVLVEESTEERSGNCANSYEIIRVFTATDDCGNTATASQIITVQDIEAPTFTFVPPYVTIVCDSDIPTDLATATDNCDTDVTIEEEQSTRPLTCPGHYELVRLFTASDNCGNTSTASQIVTFFDNVAPVFSNVPTDVTLACNEQAPTDEPTATDNCDTNVNITYAEEREPGSCPGSYDIIRIWTATDHCGYASTASQRVSFQDTSSPEFSQIPSTVTISCDDALPTNSPIASDNCDTDVSVEEAQNTIPGSCTNNYQVIRTWTATDNCGNTATASQTVIVEDVTAPRFTQVPTSVSISCNDNIPSDPAIATDNCDQEVTITEAQTTNPGPCGESYSITRIWTATDNCGNTTTASQEITVTDQDAPEFSFVPESIEIACDQALPTDQPEVTDNCDQNVDLSETQETIAGNCPDSYTIIRTWVATDNCGNTSTASQSIAVQDLEAPVFANIPEEVTIACDASLPTNQPAVTDNCDIDIDITENQETQAGNCPGNYLVVRTWLATDNCGNTSTASQIVNVEDVEAPSFTYVPETVTISCADQLPTNLAVATDNCDTDVNITETQERSDGNCAATDHCGNISTASQEVKFEDVEAPVFADVPVEVTIACEESLPSASPTATDNCDTDVNITETQETQELTCENNYRIIRIWTATDHCGNTATVSQAITVEDRERPVFANVPPAATISCEESMPSSQPTATDNCDQNVDISESEEILPGNCGGSYRIVKQWTATDNCGNTATATQLISVQDINAPEFSSVPANADLSCSDQLPTDMPTATDNCDDDVHISEDQQRVPGNCDDGYIIVRTFTATDECGNTATASQVLNISDTEAPVLIGVPENQEVSCAENMPTEAPTATDNCDQNVTITLSEDRVPGTCENKYQLVKTWTATDNCGNTATASQVLQVEDNEAPSFASVPENIEVSCSGEIPTSSPTATDNCDQDVSISETQEQNAGSCENSYEIIRTWIATDNCGNTASTRQVVTVKDDEAPTFANVPANTSVGCDQELPSTAPTATDNCDQEVSITETTDRTTGNCTSSEVVTRIWTATDNCGNTATTSQQVTIGDDQAPTFTNIPENVNLLCDQDLPTDLPTATDNCDQEVSITESQEQVDGSCNHNYRVIRIWTAEDNCGNTATASQTVSFSDDSSPVFANVPESIEINCSEALPTDMPTMTDNCDTEICQRQLIIVMMMYIFLKTSNVFQEIVTTDILLLEHLQLPMNVEIPQQLAKS</sequence>
<reference evidence="2 3" key="1">
    <citation type="journal article" date="2018" name="Nat. Ecol. Evol.">
        <title>Genomic signatures of mitonuclear coevolution across populations of Tigriopus californicus.</title>
        <authorList>
            <person name="Barreto F.S."/>
            <person name="Watson E.T."/>
            <person name="Lima T.G."/>
            <person name="Willett C.S."/>
            <person name="Edmands S."/>
            <person name="Li W."/>
            <person name="Burton R.S."/>
        </authorList>
    </citation>
    <scope>NUCLEOTIDE SEQUENCE [LARGE SCALE GENOMIC DNA]</scope>
    <source>
        <strain evidence="2 3">San Diego</strain>
    </source>
</reference>
<feature type="domain" description="HYR-like" evidence="1">
    <location>
        <begin position="1583"/>
        <end position="1646"/>
    </location>
</feature>
<dbReference type="InterPro" id="IPR057078">
    <property type="entry name" value="HYR-4C"/>
</dbReference>
<dbReference type="OMA" id="ATDNCDQ"/>
<dbReference type="PANTHER" id="PTHR24273">
    <property type="entry name" value="FI04643P-RELATED"/>
    <property type="match status" value="1"/>
</dbReference>
<dbReference type="InterPro" id="IPR013783">
    <property type="entry name" value="Ig-like_fold"/>
</dbReference>
<dbReference type="EMBL" id="VCGU01000014">
    <property type="protein sequence ID" value="TRY66722.1"/>
    <property type="molecule type" value="Genomic_DNA"/>
</dbReference>
<evidence type="ECO:0000313" key="3">
    <source>
        <dbReference type="Proteomes" id="UP000318571"/>
    </source>
</evidence>